<keyword evidence="2" id="KW-1185">Reference proteome</keyword>
<protein>
    <submittedName>
        <fullName evidence="1">Rna-directed dna polymerase from mobile element jockey-like</fullName>
    </submittedName>
</protein>
<organism evidence="1 2">
    <name type="scientific">Willisornis vidua</name>
    <name type="common">Xingu scale-backed antbird</name>
    <dbReference type="NCBI Taxonomy" id="1566151"/>
    <lineage>
        <taxon>Eukaryota</taxon>
        <taxon>Metazoa</taxon>
        <taxon>Chordata</taxon>
        <taxon>Craniata</taxon>
        <taxon>Vertebrata</taxon>
        <taxon>Euteleostomi</taxon>
        <taxon>Archelosauria</taxon>
        <taxon>Archosauria</taxon>
        <taxon>Dinosauria</taxon>
        <taxon>Saurischia</taxon>
        <taxon>Theropoda</taxon>
        <taxon>Coelurosauria</taxon>
        <taxon>Aves</taxon>
        <taxon>Neognathae</taxon>
        <taxon>Neoaves</taxon>
        <taxon>Telluraves</taxon>
        <taxon>Australaves</taxon>
        <taxon>Passeriformes</taxon>
        <taxon>Thamnophilidae</taxon>
        <taxon>Willisornis</taxon>
    </lineage>
</organism>
<accession>A0ABQ9DNC4</accession>
<reference evidence="1" key="1">
    <citation type="submission" date="2019-10" db="EMBL/GenBank/DDBJ databases">
        <authorList>
            <person name="Soares A.E.R."/>
            <person name="Aleixo A."/>
            <person name="Schneider P."/>
            <person name="Miyaki C.Y."/>
            <person name="Schneider M.P."/>
            <person name="Mello C."/>
            <person name="Vasconcelos A.T.R."/>
        </authorList>
    </citation>
    <scope>NUCLEOTIDE SEQUENCE</scope>
    <source>
        <tissue evidence="1">Muscle</tissue>
    </source>
</reference>
<name>A0ABQ9DNC4_9PASS</name>
<gene>
    <name evidence="1" type="ORF">WISP_39575</name>
</gene>
<dbReference type="Proteomes" id="UP001145742">
    <property type="component" value="Unassembled WGS sequence"/>
</dbReference>
<evidence type="ECO:0000313" key="1">
    <source>
        <dbReference type="EMBL" id="KAJ7422074.1"/>
    </source>
</evidence>
<dbReference type="EMBL" id="WHWB01033094">
    <property type="protein sequence ID" value="KAJ7422074.1"/>
    <property type="molecule type" value="Genomic_DNA"/>
</dbReference>
<dbReference type="PANTHER" id="PTHR33395:SF22">
    <property type="entry name" value="REVERSE TRANSCRIPTASE DOMAIN-CONTAINING PROTEIN"/>
    <property type="match status" value="1"/>
</dbReference>
<proteinExistence type="predicted"/>
<sequence length="223" mass="24750">MCHDCKNDQLPVNPEIVQDLLLQLDPYKSMGPDGIHPRILKGLTDIITKPLSMILEQSWESRGVPADWKLANIALISKKGKQEDPRNDGPVSLTSVPGRVMEKVILGSIEKHLKDSTVTGHSQHGFKREKPCLSNLISFYNKDPSGQNAQHSWINTSRGLKGILSKFADDTKLGGAVDSLESRKTLERDLNKLEDWTITNQQGKVLDSAPGMGQPRMYIQTGE</sequence>
<evidence type="ECO:0000313" key="2">
    <source>
        <dbReference type="Proteomes" id="UP001145742"/>
    </source>
</evidence>
<comment type="caution">
    <text evidence="1">The sequence shown here is derived from an EMBL/GenBank/DDBJ whole genome shotgun (WGS) entry which is preliminary data.</text>
</comment>
<dbReference type="PANTHER" id="PTHR33395">
    <property type="entry name" value="TRANSCRIPTASE, PUTATIVE-RELATED-RELATED"/>
    <property type="match status" value="1"/>
</dbReference>